<dbReference type="InterPro" id="IPR036505">
    <property type="entry name" value="Amidase/PGRP_sf"/>
</dbReference>
<evidence type="ECO:0000256" key="1">
    <source>
        <dbReference type="ARBA" id="ARBA00001561"/>
    </source>
</evidence>
<dbReference type="SUPFAM" id="SSF55846">
    <property type="entry name" value="N-acetylmuramoyl-L-alanine amidase-like"/>
    <property type="match status" value="1"/>
</dbReference>
<evidence type="ECO:0000256" key="4">
    <source>
        <dbReference type="ARBA" id="ARBA00023316"/>
    </source>
</evidence>
<name>A0ABX7M464_9RHOO</name>
<dbReference type="InterPro" id="IPR002502">
    <property type="entry name" value="Amidase_domain"/>
</dbReference>
<dbReference type="PANTHER" id="PTHR30417">
    <property type="entry name" value="N-ACETYLMURAMOYL-L-ALANINE AMIDASE AMID"/>
    <property type="match status" value="1"/>
</dbReference>
<dbReference type="PROSITE" id="PS51257">
    <property type="entry name" value="PROKAR_LIPOPROTEIN"/>
    <property type="match status" value="1"/>
</dbReference>
<feature type="signal peptide" evidence="5">
    <location>
        <begin position="1"/>
        <end position="32"/>
    </location>
</feature>
<protein>
    <recommendedName>
        <fullName evidence="2">N-acetylmuramoyl-L-alanine amidase</fullName>
        <ecNumber evidence="2">3.5.1.28</ecNumber>
    </recommendedName>
</protein>
<evidence type="ECO:0000256" key="5">
    <source>
        <dbReference type="SAM" id="SignalP"/>
    </source>
</evidence>
<evidence type="ECO:0000256" key="2">
    <source>
        <dbReference type="ARBA" id="ARBA00011901"/>
    </source>
</evidence>
<sequence length="255" mass="26970">MNLCIDRIHAWRTWLAAPLVAGALVACTPAFKAGPLADEVRPSPNYGARRVSLVVIHHTSNGSALPALRTLTNPLSEVSAHYLITREGRIVQLVEEGERAWHAGRSRWGSINDVNSASIGIELDNDGVEPYGEALMAALYRLLADLRARHQLTALAFVGHADVAPGRKVDPSALFPWSDMAQRGFGLWCDAPYPEPAAGFDVALGLQAIGYDLGAPDAAAWSFGLHYGGRLGGLAELDPAHVACVAAAARAAGAP</sequence>
<dbReference type="EC" id="3.5.1.28" evidence="2"/>
<dbReference type="PANTHER" id="PTHR30417:SF1">
    <property type="entry name" value="N-ACETYLMURAMOYL-L-ALANINE AMIDASE AMID"/>
    <property type="match status" value="1"/>
</dbReference>
<evidence type="ECO:0000313" key="8">
    <source>
        <dbReference type="Proteomes" id="UP000663570"/>
    </source>
</evidence>
<dbReference type="InterPro" id="IPR051206">
    <property type="entry name" value="NAMLAA_amidase_2"/>
</dbReference>
<dbReference type="CDD" id="cd06583">
    <property type="entry name" value="PGRP"/>
    <property type="match status" value="1"/>
</dbReference>
<dbReference type="EMBL" id="CP071060">
    <property type="protein sequence ID" value="QSI75978.1"/>
    <property type="molecule type" value="Genomic_DNA"/>
</dbReference>
<comment type="catalytic activity">
    <reaction evidence="1">
        <text>Hydrolyzes the link between N-acetylmuramoyl residues and L-amino acid residues in certain cell-wall glycopeptides.</text>
        <dbReference type="EC" id="3.5.1.28"/>
    </reaction>
</comment>
<keyword evidence="8" id="KW-1185">Reference proteome</keyword>
<keyword evidence="5" id="KW-0732">Signal</keyword>
<proteinExistence type="predicted"/>
<feature type="chain" id="PRO_5046484281" description="N-acetylmuramoyl-L-alanine amidase" evidence="5">
    <location>
        <begin position="33"/>
        <end position="255"/>
    </location>
</feature>
<reference evidence="7 8" key="1">
    <citation type="submission" date="2021-02" db="EMBL/GenBank/DDBJ databases">
        <title>Niveibacterium changnyeongensis HC41.</title>
        <authorList>
            <person name="Kang M."/>
        </authorList>
    </citation>
    <scope>NUCLEOTIDE SEQUENCE [LARGE SCALE GENOMIC DNA]</scope>
    <source>
        <strain evidence="7 8">HC41</strain>
    </source>
</reference>
<dbReference type="SMART" id="SM00644">
    <property type="entry name" value="Ami_2"/>
    <property type="match status" value="1"/>
</dbReference>
<evidence type="ECO:0000256" key="3">
    <source>
        <dbReference type="ARBA" id="ARBA00022801"/>
    </source>
</evidence>
<gene>
    <name evidence="7" type="ORF">JY500_16050</name>
</gene>
<dbReference type="Pfam" id="PF01510">
    <property type="entry name" value="Amidase_2"/>
    <property type="match status" value="1"/>
</dbReference>
<keyword evidence="4" id="KW-0961">Cell wall biogenesis/degradation</keyword>
<keyword evidence="3" id="KW-0378">Hydrolase</keyword>
<dbReference type="RefSeq" id="WP_206253795.1">
    <property type="nucleotide sequence ID" value="NZ_CP071060.1"/>
</dbReference>
<evidence type="ECO:0000313" key="7">
    <source>
        <dbReference type="EMBL" id="QSI75978.1"/>
    </source>
</evidence>
<dbReference type="Gene3D" id="3.40.80.10">
    <property type="entry name" value="Peptidoglycan recognition protein-like"/>
    <property type="match status" value="1"/>
</dbReference>
<feature type="domain" description="N-acetylmuramoyl-L-alanine amidase" evidence="6">
    <location>
        <begin position="41"/>
        <end position="172"/>
    </location>
</feature>
<organism evidence="7 8">
    <name type="scientific">Niveibacterium microcysteis</name>
    <dbReference type="NCBI Taxonomy" id="2811415"/>
    <lineage>
        <taxon>Bacteria</taxon>
        <taxon>Pseudomonadati</taxon>
        <taxon>Pseudomonadota</taxon>
        <taxon>Betaproteobacteria</taxon>
        <taxon>Rhodocyclales</taxon>
        <taxon>Rhodocyclaceae</taxon>
        <taxon>Niveibacterium</taxon>
    </lineage>
</organism>
<dbReference type="Proteomes" id="UP000663570">
    <property type="component" value="Chromosome"/>
</dbReference>
<evidence type="ECO:0000259" key="6">
    <source>
        <dbReference type="SMART" id="SM00644"/>
    </source>
</evidence>
<accession>A0ABX7M464</accession>